<organism evidence="2 3">
    <name type="scientific">Chitinivibrio alkaliphilus ACht1</name>
    <dbReference type="NCBI Taxonomy" id="1313304"/>
    <lineage>
        <taxon>Bacteria</taxon>
        <taxon>Pseudomonadati</taxon>
        <taxon>Fibrobacterota</taxon>
        <taxon>Chitinivibrionia</taxon>
        <taxon>Chitinivibrionales</taxon>
        <taxon>Chitinivibrionaceae</taxon>
        <taxon>Chitinivibrio</taxon>
    </lineage>
</organism>
<protein>
    <submittedName>
        <fullName evidence="2">HlyD family secretion protein</fullName>
    </submittedName>
</protein>
<dbReference type="GO" id="GO:0015562">
    <property type="term" value="F:efflux transmembrane transporter activity"/>
    <property type="evidence" value="ECO:0007669"/>
    <property type="project" value="TreeGrafter"/>
</dbReference>
<dbReference type="EMBL" id="ASJR01000005">
    <property type="protein sequence ID" value="ERP38774.1"/>
    <property type="molecule type" value="Genomic_DNA"/>
</dbReference>
<feature type="domain" description="Multidrug resistance protein MdtA-like C-terminal permuted SH3" evidence="1">
    <location>
        <begin position="328"/>
        <end position="358"/>
    </location>
</feature>
<evidence type="ECO:0000259" key="1">
    <source>
        <dbReference type="Pfam" id="PF25967"/>
    </source>
</evidence>
<dbReference type="Pfam" id="PF25967">
    <property type="entry name" value="RND-MFP_C"/>
    <property type="match status" value="1"/>
</dbReference>
<dbReference type="Gene3D" id="2.40.420.20">
    <property type="match status" value="1"/>
</dbReference>
<dbReference type="RefSeq" id="WP_022636309.1">
    <property type="nucleotide sequence ID" value="NZ_ASJR01000005.1"/>
</dbReference>
<dbReference type="eggNOG" id="COG0845">
    <property type="taxonomic scope" value="Bacteria"/>
</dbReference>
<comment type="caution">
    <text evidence="2">The sequence shown here is derived from an EMBL/GenBank/DDBJ whole genome shotgun (WGS) entry which is preliminary data.</text>
</comment>
<evidence type="ECO:0000313" key="2">
    <source>
        <dbReference type="EMBL" id="ERP38774.1"/>
    </source>
</evidence>
<dbReference type="AlphaFoldDB" id="U7D8S1"/>
<sequence>MPIAPRLKKWGIPAVFLLGAYFLYQQISDTEPPGGRRSPREQTQQLFAQQVFPDSIAPSLSFSGRVTSSQDIAVSTEVGGRVRDAQFRFRPGQRFSAGDILYQLDGRETYYDLQSRRAEIHHGVSRLLPEIRRDIPDAYEKWAEFFSSLEGLHLPPLPAMESPRERMVVIRYDIPRLYYEYQKNLLRYRRHTYRAPFDGVVLEADISPGASVGGHSRVGRILRTDTAYVELSASHRQRSFLRDDMPAEVVLPKGTRAEGRVERISPVVSPTRQGFSFFVRLEDPLSAGVHPGEYVSVRLSGTPLYGVSLPRDAIQDSNRVYCIVDGALLAREVTLAYEGTEQVYITQGLSAGDTVVVEPVRDALRGMRVRPTMVEGAAQ</sequence>
<dbReference type="Gene3D" id="2.40.50.100">
    <property type="match status" value="1"/>
</dbReference>
<proteinExistence type="predicted"/>
<dbReference type="OrthoDB" id="1114717at2"/>
<keyword evidence="3" id="KW-1185">Reference proteome</keyword>
<dbReference type="PANTHER" id="PTHR30469">
    <property type="entry name" value="MULTIDRUG RESISTANCE PROTEIN MDTA"/>
    <property type="match status" value="1"/>
</dbReference>
<accession>U7D8S1</accession>
<evidence type="ECO:0000313" key="3">
    <source>
        <dbReference type="Proteomes" id="UP000017148"/>
    </source>
</evidence>
<reference evidence="2 3" key="1">
    <citation type="journal article" date="2013" name="Environ. Microbiol.">
        <title>Genome analysis of Chitinivibrio alkaliphilus gen. nov., sp. nov., a novel extremely haloalkaliphilic anaerobic chitinolytic bacterium from the candidate phylum Termite Group 3.</title>
        <authorList>
            <person name="Sorokin D.Y."/>
            <person name="Gumerov V.M."/>
            <person name="Rakitin A.L."/>
            <person name="Beletsky A.V."/>
            <person name="Damste J.S."/>
            <person name="Muyzer G."/>
            <person name="Mardanov A.V."/>
            <person name="Ravin N.V."/>
        </authorList>
    </citation>
    <scope>NUCLEOTIDE SEQUENCE [LARGE SCALE GENOMIC DNA]</scope>
    <source>
        <strain evidence="2 3">ACht1</strain>
    </source>
</reference>
<dbReference type="PANTHER" id="PTHR30469:SF15">
    <property type="entry name" value="HLYD FAMILY OF SECRETION PROTEINS"/>
    <property type="match status" value="1"/>
</dbReference>
<dbReference type="InterPro" id="IPR058627">
    <property type="entry name" value="MdtA-like_C"/>
</dbReference>
<dbReference type="STRING" id="1313304.CALK_0797"/>
<gene>
    <name evidence="2" type="ORF">CALK_0797</name>
</gene>
<name>U7D8S1_9BACT</name>
<dbReference type="GO" id="GO:1990281">
    <property type="term" value="C:efflux pump complex"/>
    <property type="evidence" value="ECO:0007669"/>
    <property type="project" value="TreeGrafter"/>
</dbReference>
<dbReference type="Proteomes" id="UP000017148">
    <property type="component" value="Unassembled WGS sequence"/>
</dbReference>
<dbReference type="SUPFAM" id="SSF111369">
    <property type="entry name" value="HlyD-like secretion proteins"/>
    <property type="match status" value="1"/>
</dbReference>